<name>A0AAU7AWL1_9ACTN</name>
<dbReference type="EMBL" id="CP114014">
    <property type="protein sequence ID" value="XAY06038.1"/>
    <property type="molecule type" value="Genomic_DNA"/>
</dbReference>
<evidence type="ECO:0000256" key="1">
    <source>
        <dbReference type="SAM" id="MobiDB-lite"/>
    </source>
</evidence>
<gene>
    <name evidence="2" type="ORF">DSM112329_02899</name>
</gene>
<proteinExistence type="predicted"/>
<dbReference type="KEGG" id="parq:DSM112329_02899"/>
<feature type="compositionally biased region" description="Basic and acidic residues" evidence="1">
    <location>
        <begin position="18"/>
        <end position="32"/>
    </location>
</feature>
<reference evidence="2" key="1">
    <citation type="submission" date="2022-12" db="EMBL/GenBank/DDBJ databases">
        <title>Paraconexibacter alkalitolerans sp. nov. and Baekduia alba sp. nov., isolated from soil and emended description of the genera Paraconexibacter (Chun et al., 2020) and Baekduia (An et al., 2020).</title>
        <authorList>
            <person name="Vieira S."/>
            <person name="Huber K.J."/>
            <person name="Geppert A."/>
            <person name="Wolf J."/>
            <person name="Neumann-Schaal M."/>
            <person name="Muesken M."/>
            <person name="Overmann J."/>
        </authorList>
    </citation>
    <scope>NUCLEOTIDE SEQUENCE</scope>
    <source>
        <strain evidence="2">AEG42_29</strain>
    </source>
</reference>
<accession>A0AAU7AWL1</accession>
<feature type="region of interest" description="Disordered" evidence="1">
    <location>
        <begin position="1"/>
        <end position="32"/>
    </location>
</feature>
<evidence type="ECO:0000313" key="2">
    <source>
        <dbReference type="EMBL" id="XAY06038.1"/>
    </source>
</evidence>
<dbReference type="AlphaFoldDB" id="A0AAU7AWL1"/>
<organism evidence="2">
    <name type="scientific">Paraconexibacter sp. AEG42_29</name>
    <dbReference type="NCBI Taxonomy" id="2997339"/>
    <lineage>
        <taxon>Bacteria</taxon>
        <taxon>Bacillati</taxon>
        <taxon>Actinomycetota</taxon>
        <taxon>Thermoleophilia</taxon>
        <taxon>Solirubrobacterales</taxon>
        <taxon>Paraconexibacteraceae</taxon>
        <taxon>Paraconexibacter</taxon>
    </lineage>
</organism>
<protein>
    <submittedName>
        <fullName evidence="2">Uncharacterized protein</fullName>
    </submittedName>
</protein>
<sequence>MPVAGFDGLAKAQPDPLAWKRRERDTGWEVRPKAGNECGCDEVF</sequence>